<reference evidence="1 2" key="1">
    <citation type="submission" date="2010-12" db="EMBL/GenBank/DDBJ databases">
        <authorList>
            <person name="Muzny D."/>
            <person name="Qin X."/>
            <person name="Buhay C."/>
            <person name="Dugan-Rocha S."/>
            <person name="Ding Y."/>
            <person name="Chen G."/>
            <person name="Hawes A."/>
            <person name="Holder M."/>
            <person name="Jhangiani S."/>
            <person name="Johnson A."/>
            <person name="Khan Z."/>
            <person name="Li Z."/>
            <person name="Liu W."/>
            <person name="Liu X."/>
            <person name="Perez L."/>
            <person name="Shen H."/>
            <person name="Wang Q."/>
            <person name="Watt J."/>
            <person name="Xi L."/>
            <person name="Xin Y."/>
            <person name="Zhou J."/>
            <person name="Deng J."/>
            <person name="Jiang H."/>
            <person name="Liu Y."/>
            <person name="Qu J."/>
            <person name="Song X.-Z."/>
            <person name="Zhang L."/>
            <person name="Villasana D."/>
            <person name="Johnson A."/>
            <person name="Liu J."/>
            <person name="Liyanage D."/>
            <person name="Lorensuhewa L."/>
            <person name="Robinson T."/>
            <person name="Song A."/>
            <person name="Song B.-B."/>
            <person name="Dinh H."/>
            <person name="Thornton R."/>
            <person name="Coyle M."/>
            <person name="Francisco L."/>
            <person name="Jackson L."/>
            <person name="Javaid M."/>
            <person name="Korchina V."/>
            <person name="Kovar C."/>
            <person name="Mata R."/>
            <person name="Mathew T."/>
            <person name="Ngo R."/>
            <person name="Nguyen L."/>
            <person name="Nguyen N."/>
            <person name="Okwuonu G."/>
            <person name="Ongeri F."/>
            <person name="Pham C."/>
            <person name="Simmons D."/>
            <person name="Wilczek-Boney K."/>
            <person name="Hale W."/>
            <person name="Jakkamsetti A."/>
            <person name="Pham P."/>
            <person name="Ruth R."/>
            <person name="San Lucas F."/>
            <person name="Warren J."/>
            <person name="Zhang J."/>
            <person name="Zhao Z."/>
            <person name="Zhou C."/>
            <person name="Zhu D."/>
            <person name="Lee S."/>
            <person name="Bess C."/>
            <person name="Blankenburg K."/>
            <person name="Forbes L."/>
            <person name="Fu Q."/>
            <person name="Gubbala S."/>
            <person name="Hirani K."/>
            <person name="Jayaseelan J.C."/>
            <person name="Lara F."/>
            <person name="Munidasa M."/>
            <person name="Palculict T."/>
            <person name="Patil S."/>
            <person name="Pu L.-L."/>
            <person name="Saada N."/>
            <person name="Tang L."/>
            <person name="Weissenberger G."/>
            <person name="Zhu Y."/>
            <person name="Hemphill L."/>
            <person name="Shang Y."/>
            <person name="Youmans B."/>
            <person name="Ayvaz T."/>
            <person name="Ross M."/>
            <person name="Santibanez J."/>
            <person name="Aqrawi P."/>
            <person name="Gross S."/>
            <person name="Joshi V."/>
            <person name="Fowler G."/>
            <person name="Nazareth L."/>
            <person name="Reid J."/>
            <person name="Worley K."/>
            <person name="Petrosino J."/>
            <person name="Highlander S."/>
            <person name="Gibbs R."/>
        </authorList>
    </citation>
    <scope>NUCLEOTIDE SEQUENCE [LARGE SCALE GENOMIC DNA]</scope>
    <source>
        <strain evidence="1 2">DSM 10105</strain>
    </source>
</reference>
<comment type="caution">
    <text evidence="1">The sequence shown here is derived from an EMBL/GenBank/DDBJ whole genome shotgun (WGS) entry which is preliminary data.</text>
</comment>
<evidence type="ECO:0000313" key="2">
    <source>
        <dbReference type="Proteomes" id="UP000004946"/>
    </source>
</evidence>
<evidence type="ECO:0000313" key="1">
    <source>
        <dbReference type="EMBL" id="EFT84054.1"/>
    </source>
</evidence>
<dbReference type="RefSeq" id="WP_006289949.1">
    <property type="nucleotide sequence ID" value="NZ_AP012333.1"/>
</dbReference>
<protein>
    <recommendedName>
        <fullName evidence="3">O-methyltransferase</fullName>
    </recommendedName>
</protein>
<dbReference type="eggNOG" id="COG4122">
    <property type="taxonomic scope" value="Bacteria"/>
</dbReference>
<organism evidence="1 2">
    <name type="scientific">Parascardovia denticolens DSM 10105 = JCM 12538</name>
    <dbReference type="NCBI Taxonomy" id="864564"/>
    <lineage>
        <taxon>Bacteria</taxon>
        <taxon>Bacillati</taxon>
        <taxon>Actinomycetota</taxon>
        <taxon>Actinomycetes</taxon>
        <taxon>Bifidobacteriales</taxon>
        <taxon>Bifidobacteriaceae</taxon>
        <taxon>Parascardovia</taxon>
    </lineage>
</organism>
<name>E6JZK8_PARDN</name>
<dbReference type="Proteomes" id="UP000004946">
    <property type="component" value="Chromosome"/>
</dbReference>
<dbReference type="InterPro" id="IPR029063">
    <property type="entry name" value="SAM-dependent_MTases_sf"/>
</dbReference>
<keyword evidence="2" id="KW-1185">Reference proteome</keyword>
<gene>
    <name evidence="1" type="ORF">HMPREF0620_1059</name>
</gene>
<dbReference type="Gene3D" id="3.40.50.150">
    <property type="entry name" value="Vaccinia Virus protein VP39"/>
    <property type="match status" value="1"/>
</dbReference>
<dbReference type="AlphaFoldDB" id="E6JZK8"/>
<evidence type="ECO:0008006" key="3">
    <source>
        <dbReference type="Google" id="ProtNLM"/>
    </source>
</evidence>
<sequence length="231" mass="25177">MDSARHTSIAKMWEFIEQHELDQEDERTRAIRGKETAAASSDFPFPSPACASAGQCAFIANQALASQATSVIIISTNPLLETLHLVKVLSDEAVVTVVNPSGHANEETRRELTRIQNETALTLRMVNAAVENYLPRLNENDYDLVILGKGVSDWDQAITMSSRLLRSGGVLIINDLMALSNPGNKGGVVNPADRTSQTVAMRDLVAQLPEDEDFSSVLLPIGTGLFFSVRR</sequence>
<accession>E6JZK8</accession>
<dbReference type="EMBL" id="AEON01000001">
    <property type="protein sequence ID" value="EFT84054.1"/>
    <property type="molecule type" value="Genomic_DNA"/>
</dbReference>
<proteinExistence type="predicted"/>
<dbReference type="SUPFAM" id="SSF53335">
    <property type="entry name" value="S-adenosyl-L-methionine-dependent methyltransferases"/>
    <property type="match status" value="1"/>
</dbReference>
<dbReference type="HOGENOM" id="CLU_067676_2_0_11"/>